<dbReference type="AlphaFoldDB" id="A0A2Z4FGS2"/>
<protein>
    <submittedName>
        <fullName evidence="1">Uncharacterized protein</fullName>
    </submittedName>
</protein>
<dbReference type="OrthoDB" id="9962422at2"/>
<gene>
    <name evidence="1" type="ORF">DN745_01970</name>
</gene>
<organism evidence="1 2">
    <name type="scientific">Bradymonas sediminis</name>
    <dbReference type="NCBI Taxonomy" id="1548548"/>
    <lineage>
        <taxon>Bacteria</taxon>
        <taxon>Deltaproteobacteria</taxon>
        <taxon>Bradymonadales</taxon>
        <taxon>Bradymonadaceae</taxon>
        <taxon>Bradymonas</taxon>
    </lineage>
</organism>
<dbReference type="EMBL" id="CP030032">
    <property type="protein sequence ID" value="AWV88167.1"/>
    <property type="molecule type" value="Genomic_DNA"/>
</dbReference>
<proteinExistence type="predicted"/>
<sequence>MVEGSGDKGIQFPFISEAADEALEIIFEHADGIASEHLARALGFKDCDFLIEELDLAGIHIRRQTRRDTLYYLAPLRFPAQGDN</sequence>
<accession>A0A2Z4FGS2</accession>
<evidence type="ECO:0000313" key="2">
    <source>
        <dbReference type="Proteomes" id="UP000249799"/>
    </source>
</evidence>
<reference evidence="1 2" key="1">
    <citation type="submission" date="2018-06" db="EMBL/GenBank/DDBJ databases">
        <title>Lujinxingia sediminis gen. nov. sp. nov., a new facultative anaerobic member of the class Deltaproteobacteria, and proposal of Lujinxingaceae fam. nov.</title>
        <authorList>
            <person name="Guo L.-Y."/>
            <person name="Li C.-M."/>
            <person name="Wang S."/>
            <person name="Du Z.-J."/>
        </authorList>
    </citation>
    <scope>NUCLEOTIDE SEQUENCE [LARGE SCALE GENOMIC DNA]</scope>
    <source>
        <strain evidence="1 2">FA350</strain>
    </source>
</reference>
<evidence type="ECO:0000313" key="1">
    <source>
        <dbReference type="EMBL" id="AWV88167.1"/>
    </source>
</evidence>
<dbReference type="Proteomes" id="UP000249799">
    <property type="component" value="Chromosome"/>
</dbReference>
<name>A0A2Z4FGS2_9DELT</name>
<dbReference type="KEGG" id="bsed:DN745_01970"/>
<keyword evidence="2" id="KW-1185">Reference proteome</keyword>